<comment type="caution">
    <text evidence="1">The sequence shown here is derived from an EMBL/GenBank/DDBJ whole genome shotgun (WGS) entry which is preliminary data.</text>
</comment>
<proteinExistence type="predicted"/>
<keyword evidence="2" id="KW-1185">Reference proteome</keyword>
<dbReference type="EMBL" id="JAXIVS010000024">
    <property type="protein sequence ID" value="MDY7232897.1"/>
    <property type="molecule type" value="Genomic_DNA"/>
</dbReference>
<dbReference type="RefSeq" id="WP_321551609.1">
    <property type="nucleotide sequence ID" value="NZ_JAXIVS010000024.1"/>
</dbReference>
<reference evidence="1 2" key="1">
    <citation type="submission" date="2023-12" db="EMBL/GenBank/DDBJ databases">
        <title>the genome sequence of Hyalangium sp. s54d21.</title>
        <authorList>
            <person name="Zhang X."/>
        </authorList>
    </citation>
    <scope>NUCLEOTIDE SEQUENCE [LARGE SCALE GENOMIC DNA]</scope>
    <source>
        <strain evidence="2">s54d21</strain>
    </source>
</reference>
<dbReference type="InterPro" id="IPR011024">
    <property type="entry name" value="G_crystallin-like"/>
</dbReference>
<dbReference type="SUPFAM" id="SSF49695">
    <property type="entry name" value="gamma-Crystallin-like"/>
    <property type="match status" value="1"/>
</dbReference>
<protein>
    <submittedName>
        <fullName evidence="1">Uncharacterized protein</fullName>
    </submittedName>
</protein>
<accession>A0ABU5HIB5</accession>
<dbReference type="Gene3D" id="2.60.20.10">
    <property type="entry name" value="Crystallins"/>
    <property type="match status" value="1"/>
</dbReference>
<dbReference type="Proteomes" id="UP001291309">
    <property type="component" value="Unassembled WGS sequence"/>
</dbReference>
<sequence length="329" mass="35911">MQAAGNILAVSLETSSTGQNGQVVFYDMSNPGTPVLLPPRRMGNTAAAGTASLAKLSDGAFLLILGQTDANNLEFYRSSSGDLTQSTTSFDPVDLWNEGELRSTIGDWEFGNYQNLNLITQCDGSLFLAGTHRNSATSQDWIDLYRLTDESGQMVITKVAKKHLFCSYPSPGGSSGQNTHCNLDAAGGVYVDPSGQLLVYGTEHDNDGPGASVKMMEFRSIFPNPSCGSSINEAFVELYDDSDFSDRGLMIDYRDVSLERYNDFRNVEGFGDKTSSVRWCLPFGWRVRLYENDSYGGSYKELNGSGSLNLHSVGFGDKTSSVRFVYLGY</sequence>
<name>A0ABU5HIB5_9BACT</name>
<gene>
    <name evidence="1" type="ORF">SYV04_41310</name>
</gene>
<organism evidence="1 2">
    <name type="scientific">Hyalangium rubrum</name>
    <dbReference type="NCBI Taxonomy" id="3103134"/>
    <lineage>
        <taxon>Bacteria</taxon>
        <taxon>Pseudomonadati</taxon>
        <taxon>Myxococcota</taxon>
        <taxon>Myxococcia</taxon>
        <taxon>Myxococcales</taxon>
        <taxon>Cystobacterineae</taxon>
        <taxon>Archangiaceae</taxon>
        <taxon>Hyalangium</taxon>
    </lineage>
</organism>
<evidence type="ECO:0000313" key="1">
    <source>
        <dbReference type="EMBL" id="MDY7232897.1"/>
    </source>
</evidence>
<evidence type="ECO:0000313" key="2">
    <source>
        <dbReference type="Proteomes" id="UP001291309"/>
    </source>
</evidence>